<comment type="subcellular location">
    <subcellularLocation>
        <location evidence="3">Cytoplasm</location>
    </subcellularLocation>
</comment>
<feature type="domain" description="Ribosome maturation factor RimP C-terminal" evidence="6">
    <location>
        <begin position="84"/>
        <end position="151"/>
    </location>
</feature>
<dbReference type="GO" id="GO:0006412">
    <property type="term" value="P:translation"/>
    <property type="evidence" value="ECO:0007669"/>
    <property type="project" value="TreeGrafter"/>
</dbReference>
<feature type="region of interest" description="Disordered" evidence="4">
    <location>
        <begin position="155"/>
        <end position="193"/>
    </location>
</feature>
<feature type="compositionally biased region" description="Basic and acidic residues" evidence="4">
    <location>
        <begin position="183"/>
        <end position="193"/>
    </location>
</feature>
<keyword evidence="2 3" id="KW-0690">Ribosome biogenesis</keyword>
<dbReference type="Pfam" id="PF02576">
    <property type="entry name" value="RimP_N"/>
    <property type="match status" value="1"/>
</dbReference>
<dbReference type="CDD" id="cd01734">
    <property type="entry name" value="YlxS_C"/>
    <property type="match status" value="1"/>
</dbReference>
<name>A0A931J001_9BURK</name>
<dbReference type="InterPro" id="IPR028989">
    <property type="entry name" value="RimP_N"/>
</dbReference>
<dbReference type="PANTHER" id="PTHR33867">
    <property type="entry name" value="RIBOSOME MATURATION FACTOR RIMP"/>
    <property type="match status" value="1"/>
</dbReference>
<evidence type="ECO:0000256" key="4">
    <source>
        <dbReference type="SAM" id="MobiDB-lite"/>
    </source>
</evidence>
<dbReference type="InterPro" id="IPR028998">
    <property type="entry name" value="RimP_C"/>
</dbReference>
<dbReference type="Proteomes" id="UP000620139">
    <property type="component" value="Unassembled WGS sequence"/>
</dbReference>
<dbReference type="GO" id="GO:0000028">
    <property type="term" value="P:ribosomal small subunit assembly"/>
    <property type="evidence" value="ECO:0007669"/>
    <property type="project" value="TreeGrafter"/>
</dbReference>
<keyword evidence="8" id="KW-1185">Reference proteome</keyword>
<evidence type="ECO:0000256" key="2">
    <source>
        <dbReference type="ARBA" id="ARBA00022517"/>
    </source>
</evidence>
<dbReference type="Gene3D" id="2.30.30.180">
    <property type="entry name" value="Ribosome maturation factor RimP, C-terminal domain"/>
    <property type="match status" value="1"/>
</dbReference>
<dbReference type="InterPro" id="IPR036847">
    <property type="entry name" value="RimP_C_sf"/>
</dbReference>
<dbReference type="HAMAP" id="MF_01077">
    <property type="entry name" value="RimP"/>
    <property type="match status" value="1"/>
</dbReference>
<comment type="caution">
    <text evidence="7">The sequence shown here is derived from an EMBL/GenBank/DDBJ whole genome shotgun (WGS) entry which is preliminary data.</text>
</comment>
<dbReference type="PANTHER" id="PTHR33867:SF1">
    <property type="entry name" value="RIBOSOME MATURATION FACTOR RIMP"/>
    <property type="match status" value="1"/>
</dbReference>
<dbReference type="InterPro" id="IPR003728">
    <property type="entry name" value="Ribosome_maturation_RimP"/>
</dbReference>
<comment type="similarity">
    <text evidence="3">Belongs to the RimP family.</text>
</comment>
<comment type="function">
    <text evidence="3">Required for maturation of 30S ribosomal subunits.</text>
</comment>
<evidence type="ECO:0000259" key="5">
    <source>
        <dbReference type="Pfam" id="PF02576"/>
    </source>
</evidence>
<dbReference type="SUPFAM" id="SSF75420">
    <property type="entry name" value="YhbC-like, N-terminal domain"/>
    <property type="match status" value="1"/>
</dbReference>
<dbReference type="GO" id="GO:0005829">
    <property type="term" value="C:cytosol"/>
    <property type="evidence" value="ECO:0007669"/>
    <property type="project" value="TreeGrafter"/>
</dbReference>
<evidence type="ECO:0000256" key="1">
    <source>
        <dbReference type="ARBA" id="ARBA00022490"/>
    </source>
</evidence>
<evidence type="ECO:0000259" key="6">
    <source>
        <dbReference type="Pfam" id="PF17384"/>
    </source>
</evidence>
<dbReference type="Pfam" id="PF17384">
    <property type="entry name" value="DUF150_C"/>
    <property type="match status" value="1"/>
</dbReference>
<dbReference type="InterPro" id="IPR035956">
    <property type="entry name" value="RimP_N_sf"/>
</dbReference>
<dbReference type="RefSeq" id="WP_198101866.1">
    <property type="nucleotide sequence ID" value="NZ_JAEDAL010000011.1"/>
</dbReference>
<dbReference type="AlphaFoldDB" id="A0A931J001"/>
<sequence length="193" mass="21383">MSWQSVVEKTVTGLDLELVECERSAGGLLRVYIDKLPPPPGQEPGFITVDDCERVTRQLQFVLEVEGCDYARLEVSSPGLDRPLRTPAHYARFVGTEVEITLRAPFQGRKKYRGLLQQGEAEGWRLLFGEPGEEQVLDFQLDEVRDARLVPVINFKGRGQAPAPSKKPAKKPGAGKKTAASQDQKKPDGDQTP</sequence>
<keyword evidence="1 3" id="KW-0963">Cytoplasm</keyword>
<dbReference type="SUPFAM" id="SSF74942">
    <property type="entry name" value="YhbC-like, C-terminal domain"/>
    <property type="match status" value="1"/>
</dbReference>
<feature type="domain" description="Ribosome maturation factor RimP N-terminal" evidence="5">
    <location>
        <begin position="7"/>
        <end position="81"/>
    </location>
</feature>
<dbReference type="NCBIfam" id="NF000929">
    <property type="entry name" value="PRK00092.2-1"/>
    <property type="match status" value="1"/>
</dbReference>
<accession>A0A931J001</accession>
<proteinExistence type="inferred from homology"/>
<reference evidence="7" key="1">
    <citation type="submission" date="2020-12" db="EMBL/GenBank/DDBJ databases">
        <title>The genome sequence of Inhella sp. 4Y17.</title>
        <authorList>
            <person name="Liu Y."/>
        </authorList>
    </citation>
    <scope>NUCLEOTIDE SEQUENCE</scope>
    <source>
        <strain evidence="7">4Y10</strain>
    </source>
</reference>
<dbReference type="EMBL" id="JAEDAL010000011">
    <property type="protein sequence ID" value="MBH9554249.1"/>
    <property type="molecule type" value="Genomic_DNA"/>
</dbReference>
<evidence type="ECO:0000313" key="7">
    <source>
        <dbReference type="EMBL" id="MBH9554249.1"/>
    </source>
</evidence>
<evidence type="ECO:0000313" key="8">
    <source>
        <dbReference type="Proteomes" id="UP000620139"/>
    </source>
</evidence>
<protein>
    <recommendedName>
        <fullName evidence="3">Ribosome maturation factor RimP</fullName>
    </recommendedName>
</protein>
<dbReference type="Gene3D" id="3.30.300.70">
    <property type="entry name" value="RimP-like superfamily, N-terminal"/>
    <property type="match status" value="1"/>
</dbReference>
<organism evidence="7 8">
    <name type="scientific">Inhella gelatinilytica</name>
    <dbReference type="NCBI Taxonomy" id="2795030"/>
    <lineage>
        <taxon>Bacteria</taxon>
        <taxon>Pseudomonadati</taxon>
        <taxon>Pseudomonadota</taxon>
        <taxon>Betaproteobacteria</taxon>
        <taxon>Burkholderiales</taxon>
        <taxon>Sphaerotilaceae</taxon>
        <taxon>Inhella</taxon>
    </lineage>
</organism>
<gene>
    <name evidence="3 7" type="primary">rimP</name>
    <name evidence="7" type="ORF">I7X43_15515</name>
</gene>
<evidence type="ECO:0000256" key="3">
    <source>
        <dbReference type="HAMAP-Rule" id="MF_01077"/>
    </source>
</evidence>